<dbReference type="GO" id="GO:0071281">
    <property type="term" value="P:cellular response to iron ion"/>
    <property type="evidence" value="ECO:0007669"/>
    <property type="project" value="TreeGrafter"/>
</dbReference>
<keyword evidence="4" id="KW-0675">Receptor</keyword>
<dbReference type="EMBL" id="JAIOIV010000073">
    <property type="protein sequence ID" value="MBZ0156268.1"/>
    <property type="molecule type" value="Genomic_DNA"/>
</dbReference>
<dbReference type="NCBIfam" id="NF038402">
    <property type="entry name" value="TroA_like"/>
    <property type="match status" value="1"/>
</dbReference>
<comment type="caution">
    <text evidence="4">The sequence shown here is derived from an EMBL/GenBank/DDBJ whole genome shotgun (WGS) entry which is preliminary data.</text>
</comment>
<evidence type="ECO:0000313" key="5">
    <source>
        <dbReference type="Proteomes" id="UP000705867"/>
    </source>
</evidence>
<dbReference type="Proteomes" id="UP000705867">
    <property type="component" value="Unassembled WGS sequence"/>
</dbReference>
<evidence type="ECO:0000256" key="1">
    <source>
        <dbReference type="ARBA" id="ARBA00022729"/>
    </source>
</evidence>
<dbReference type="SUPFAM" id="SSF53807">
    <property type="entry name" value="Helical backbone' metal receptor"/>
    <property type="match status" value="1"/>
</dbReference>
<dbReference type="InterPro" id="IPR002491">
    <property type="entry name" value="ABC_transptr_periplasmic_BD"/>
</dbReference>
<gene>
    <name evidence="4" type="ORF">K8I29_08685</name>
</gene>
<accession>A0A953J4P1</accession>
<keyword evidence="1 2" id="KW-0732">Signal</keyword>
<dbReference type="PANTHER" id="PTHR30535">
    <property type="entry name" value="VITAMIN B12-BINDING PROTEIN"/>
    <property type="match status" value="1"/>
</dbReference>
<feature type="signal peptide" evidence="2">
    <location>
        <begin position="1"/>
        <end position="25"/>
    </location>
</feature>
<dbReference type="InterPro" id="IPR050902">
    <property type="entry name" value="ABC_Transporter_SBP"/>
</dbReference>
<name>A0A953J4P1_9BACT</name>
<dbReference type="AlphaFoldDB" id="A0A953J4P1"/>
<evidence type="ECO:0000313" key="4">
    <source>
        <dbReference type="EMBL" id="MBZ0156268.1"/>
    </source>
</evidence>
<evidence type="ECO:0000259" key="3">
    <source>
        <dbReference type="PROSITE" id="PS50983"/>
    </source>
</evidence>
<dbReference type="PANTHER" id="PTHR30535:SF34">
    <property type="entry name" value="MOLYBDATE-BINDING PROTEIN MOLA"/>
    <property type="match status" value="1"/>
</dbReference>
<reference evidence="4" key="1">
    <citation type="journal article" date="2021" name="bioRxiv">
        <title>Unraveling nitrogen, sulfur and carbon metabolic pathways and microbial community transcriptional responses to substrate deprivation and toxicity stresses in a bioreactor mimicking anoxic brackish coastal sediment conditions.</title>
        <authorList>
            <person name="Martins P.D."/>
            <person name="Echeveste M.J."/>
            <person name="Arshad A."/>
            <person name="Kurth J."/>
            <person name="Ouboter H."/>
            <person name="Jetten M.S.M."/>
            <person name="Welte C.U."/>
        </authorList>
    </citation>
    <scope>NUCLEOTIDE SEQUENCE</scope>
    <source>
        <strain evidence="4">MAG_39</strain>
    </source>
</reference>
<proteinExistence type="predicted"/>
<organism evidence="4 5">
    <name type="scientific">Candidatus Nitrobium versatile</name>
    <dbReference type="NCBI Taxonomy" id="2884831"/>
    <lineage>
        <taxon>Bacteria</taxon>
        <taxon>Pseudomonadati</taxon>
        <taxon>Nitrospirota</taxon>
        <taxon>Nitrospiria</taxon>
        <taxon>Nitrospirales</taxon>
        <taxon>Nitrospiraceae</taxon>
        <taxon>Candidatus Nitrobium</taxon>
    </lineage>
</organism>
<dbReference type="Pfam" id="PF01497">
    <property type="entry name" value="Peripla_BP_2"/>
    <property type="match status" value="1"/>
</dbReference>
<protein>
    <submittedName>
        <fullName evidence="4">Helical backbone metal receptor</fullName>
    </submittedName>
</protein>
<reference evidence="4" key="2">
    <citation type="submission" date="2021-08" db="EMBL/GenBank/DDBJ databases">
        <authorList>
            <person name="Dalcin Martins P."/>
        </authorList>
    </citation>
    <scope>NUCLEOTIDE SEQUENCE</scope>
    <source>
        <strain evidence="4">MAG_39</strain>
    </source>
</reference>
<dbReference type="Gene3D" id="3.40.50.1980">
    <property type="entry name" value="Nitrogenase molybdenum iron protein domain"/>
    <property type="match status" value="2"/>
</dbReference>
<feature type="domain" description="Fe/B12 periplasmic-binding" evidence="3">
    <location>
        <begin position="34"/>
        <end position="281"/>
    </location>
</feature>
<sequence>MRGRTLQGALIALAALALFFCGAPAVDAGGAPQRIISLAPNLTEILFALGLEDRIVGVTTFCDAPEEAKRKPKIGGMSTPSLEAILAAKPDLVVVNTDGNQREFEKRLRAFRIKTYVFTARRIHDLPAAIREMGAVLEVRENADRLAREIETALATMTEKRRLSSRRILYIVWPEPLIVAGPGTAVHDAISLIGQKNIAAQAPMAYPKYSLEEVLRRSPDIIIIGKGHGIGEVSEKLLKRLRSVPAVQGGHVYYMSDNLYRLGPRLVKGLEELSGIVDRDAAKR</sequence>
<dbReference type="InterPro" id="IPR054828">
    <property type="entry name" value="Vit_B12_bind_prot"/>
</dbReference>
<feature type="chain" id="PRO_5036820923" evidence="2">
    <location>
        <begin position="26"/>
        <end position="284"/>
    </location>
</feature>
<evidence type="ECO:0000256" key="2">
    <source>
        <dbReference type="SAM" id="SignalP"/>
    </source>
</evidence>
<dbReference type="PROSITE" id="PS50983">
    <property type="entry name" value="FE_B12_PBP"/>
    <property type="match status" value="1"/>
</dbReference>